<evidence type="ECO:0000256" key="1">
    <source>
        <dbReference type="ARBA" id="ARBA00022723"/>
    </source>
</evidence>
<dbReference type="PANTHER" id="PTHR10587">
    <property type="entry name" value="GLYCOSYL TRANSFERASE-RELATED"/>
    <property type="match status" value="1"/>
</dbReference>
<dbReference type="Proteomes" id="UP001180551">
    <property type="component" value="Unassembled WGS sequence"/>
</dbReference>
<feature type="domain" description="NodB homology" evidence="4">
    <location>
        <begin position="107"/>
        <end position="287"/>
    </location>
</feature>
<keyword evidence="2 5" id="KW-0378">Hydrolase</keyword>
<accession>A0ABU2SZH2</accession>
<comment type="caution">
    <text evidence="5">The sequence shown here is derived from an EMBL/GenBank/DDBJ whole genome shotgun (WGS) entry which is preliminary data.</text>
</comment>
<dbReference type="Gene3D" id="3.20.20.370">
    <property type="entry name" value="Glycoside hydrolase/deacetylase"/>
    <property type="match status" value="1"/>
</dbReference>
<dbReference type="InterPro" id="IPR050248">
    <property type="entry name" value="Polysacc_deacetylase_ArnD"/>
</dbReference>
<reference evidence="5" key="1">
    <citation type="submission" date="2024-05" db="EMBL/GenBank/DDBJ databases">
        <title>30 novel species of actinomycetes from the DSMZ collection.</title>
        <authorList>
            <person name="Nouioui I."/>
        </authorList>
    </citation>
    <scope>NUCLEOTIDE SEQUENCE</scope>
    <source>
        <strain evidence="5">DSM 41527</strain>
    </source>
</reference>
<evidence type="ECO:0000313" key="5">
    <source>
        <dbReference type="EMBL" id="MDT0454393.1"/>
    </source>
</evidence>
<dbReference type="EMBL" id="JAVRFE010000001">
    <property type="protein sequence ID" value="MDT0454393.1"/>
    <property type="molecule type" value="Genomic_DNA"/>
</dbReference>
<dbReference type="EC" id="3.-.-.-" evidence="5"/>
<dbReference type="CDD" id="cd10917">
    <property type="entry name" value="CE4_NodB_like_6s_7s"/>
    <property type="match status" value="1"/>
</dbReference>
<dbReference type="PANTHER" id="PTHR10587:SF133">
    <property type="entry name" value="CHITIN DEACETYLASE 1-RELATED"/>
    <property type="match status" value="1"/>
</dbReference>
<evidence type="ECO:0000313" key="6">
    <source>
        <dbReference type="Proteomes" id="UP001180551"/>
    </source>
</evidence>
<dbReference type="InterPro" id="IPR011330">
    <property type="entry name" value="Glyco_hydro/deAcase_b/a-brl"/>
</dbReference>
<keyword evidence="6" id="KW-1185">Reference proteome</keyword>
<proteinExistence type="predicted"/>
<dbReference type="PROSITE" id="PS51677">
    <property type="entry name" value="NODB"/>
    <property type="match status" value="1"/>
</dbReference>
<feature type="region of interest" description="Disordered" evidence="3">
    <location>
        <begin position="27"/>
        <end position="98"/>
    </location>
</feature>
<gene>
    <name evidence="5" type="ORF">RM550_01395</name>
</gene>
<evidence type="ECO:0000256" key="3">
    <source>
        <dbReference type="SAM" id="MobiDB-lite"/>
    </source>
</evidence>
<sequence>MASDQRAKTRRRFVQAAVVVGVLSAGRALLPAGSDAPETGGPARARPRPPDLHAVPTGPAPGGGPAGAAHDPHSYRLRPMAGETSRSGPGASPPHPEVAFHLSTDRREVFLTFDDGPHPFHTPRVLRILRRYGVRATFFVIGENAIEFPGLLCDIADEGHAVGNHTWTHPQLTALPPGAVRSELGRTSSLLEDILGTAPDLARAPYGEWDDPSLSICNDLGMSPVGWAIDSQDWTVPGARTIAHTVLDAMHPGAIVLSHDGGGDRRQTVAALEWYLPRLLDEGYRPIRIEP</sequence>
<evidence type="ECO:0000259" key="4">
    <source>
        <dbReference type="PROSITE" id="PS51677"/>
    </source>
</evidence>
<name>A0ABU2SZH2_9ACTN</name>
<dbReference type="GO" id="GO:0016787">
    <property type="term" value="F:hydrolase activity"/>
    <property type="evidence" value="ECO:0007669"/>
    <property type="project" value="UniProtKB-KW"/>
</dbReference>
<organism evidence="5 6">
    <name type="scientific">Streptomyces mooreae</name>
    <dbReference type="NCBI Taxonomy" id="3075523"/>
    <lineage>
        <taxon>Bacteria</taxon>
        <taxon>Bacillati</taxon>
        <taxon>Actinomycetota</taxon>
        <taxon>Actinomycetes</taxon>
        <taxon>Kitasatosporales</taxon>
        <taxon>Streptomycetaceae</taxon>
        <taxon>Streptomyces</taxon>
    </lineage>
</organism>
<protein>
    <submittedName>
        <fullName evidence="5">Polysaccharide deacetylase family protein</fullName>
        <ecNumber evidence="5">3.-.-.-</ecNumber>
    </submittedName>
</protein>
<dbReference type="Pfam" id="PF01522">
    <property type="entry name" value="Polysacc_deac_1"/>
    <property type="match status" value="1"/>
</dbReference>
<evidence type="ECO:0000256" key="2">
    <source>
        <dbReference type="ARBA" id="ARBA00022801"/>
    </source>
</evidence>
<dbReference type="RefSeq" id="WP_311621819.1">
    <property type="nucleotide sequence ID" value="NZ_JAVRFE010000001.1"/>
</dbReference>
<dbReference type="InterPro" id="IPR006311">
    <property type="entry name" value="TAT_signal"/>
</dbReference>
<dbReference type="SUPFAM" id="SSF88713">
    <property type="entry name" value="Glycoside hydrolase/deacetylase"/>
    <property type="match status" value="1"/>
</dbReference>
<keyword evidence="1" id="KW-0479">Metal-binding</keyword>
<dbReference type="InterPro" id="IPR002509">
    <property type="entry name" value="NODB_dom"/>
</dbReference>
<dbReference type="PROSITE" id="PS51318">
    <property type="entry name" value="TAT"/>
    <property type="match status" value="1"/>
</dbReference>